<keyword evidence="6 8" id="KW-0687">Ribonucleoprotein</keyword>
<accession>A0A2W4XLG9</accession>
<dbReference type="InterPro" id="IPR002583">
    <property type="entry name" value="Ribosomal_bS20"/>
</dbReference>
<evidence type="ECO:0000256" key="1">
    <source>
        <dbReference type="ARBA" id="ARBA00003134"/>
    </source>
</evidence>
<dbReference type="SUPFAM" id="SSF46992">
    <property type="entry name" value="Ribosomal protein S20"/>
    <property type="match status" value="1"/>
</dbReference>
<evidence type="ECO:0000256" key="4">
    <source>
        <dbReference type="ARBA" id="ARBA00022884"/>
    </source>
</evidence>
<dbReference type="NCBIfam" id="TIGR00029">
    <property type="entry name" value="S20"/>
    <property type="match status" value="1"/>
</dbReference>
<dbReference type="HAMAP" id="MF_00500">
    <property type="entry name" value="Ribosomal_bS20"/>
    <property type="match status" value="1"/>
</dbReference>
<evidence type="ECO:0000256" key="8">
    <source>
        <dbReference type="HAMAP-Rule" id="MF_00500"/>
    </source>
</evidence>
<dbReference type="Gene3D" id="1.20.58.110">
    <property type="entry name" value="Ribosomal protein S20"/>
    <property type="match status" value="1"/>
</dbReference>
<organism evidence="10 11">
    <name type="scientific">Phormidesmis priestleyi</name>
    <dbReference type="NCBI Taxonomy" id="268141"/>
    <lineage>
        <taxon>Bacteria</taxon>
        <taxon>Bacillati</taxon>
        <taxon>Cyanobacteriota</taxon>
        <taxon>Cyanophyceae</taxon>
        <taxon>Leptolyngbyales</taxon>
        <taxon>Leptolyngbyaceae</taxon>
        <taxon>Phormidesmis</taxon>
    </lineage>
</organism>
<evidence type="ECO:0000256" key="3">
    <source>
        <dbReference type="ARBA" id="ARBA00022730"/>
    </source>
</evidence>
<comment type="function">
    <text evidence="1 8">Binds directly to 16S ribosomal RNA.</text>
</comment>
<dbReference type="InterPro" id="IPR036510">
    <property type="entry name" value="Ribosomal_bS20_sf"/>
</dbReference>
<evidence type="ECO:0000256" key="9">
    <source>
        <dbReference type="SAM" id="MobiDB-lite"/>
    </source>
</evidence>
<keyword evidence="5 8" id="KW-0689">Ribosomal protein</keyword>
<feature type="compositionally biased region" description="Basic residues" evidence="9">
    <location>
        <begin position="76"/>
        <end position="88"/>
    </location>
</feature>
<dbReference type="GO" id="GO:0005829">
    <property type="term" value="C:cytosol"/>
    <property type="evidence" value="ECO:0007669"/>
    <property type="project" value="TreeGrafter"/>
</dbReference>
<dbReference type="GO" id="GO:0003735">
    <property type="term" value="F:structural constituent of ribosome"/>
    <property type="evidence" value="ECO:0007669"/>
    <property type="project" value="InterPro"/>
</dbReference>
<dbReference type="FunFam" id="1.20.58.110:FF:000001">
    <property type="entry name" value="30S ribosomal protein S20"/>
    <property type="match status" value="1"/>
</dbReference>
<reference evidence="11" key="1">
    <citation type="submission" date="2018-04" db="EMBL/GenBank/DDBJ databases">
        <authorList>
            <person name="Cornet L."/>
        </authorList>
    </citation>
    <scope>NUCLEOTIDE SEQUENCE [LARGE SCALE GENOMIC DNA]</scope>
</reference>
<evidence type="ECO:0000313" key="10">
    <source>
        <dbReference type="EMBL" id="PZO57784.1"/>
    </source>
</evidence>
<feature type="region of interest" description="Disordered" evidence="9">
    <location>
        <begin position="76"/>
        <end position="114"/>
    </location>
</feature>
<dbReference type="PANTHER" id="PTHR33398">
    <property type="entry name" value="30S RIBOSOMAL PROTEIN S20"/>
    <property type="match status" value="1"/>
</dbReference>
<dbReference type="GO" id="GO:0070181">
    <property type="term" value="F:small ribosomal subunit rRNA binding"/>
    <property type="evidence" value="ECO:0007669"/>
    <property type="project" value="TreeGrafter"/>
</dbReference>
<reference evidence="10 11" key="2">
    <citation type="submission" date="2018-06" db="EMBL/GenBank/DDBJ databases">
        <title>Metagenomic assembly of (sub)arctic Cyanobacteria and their associated microbiome from non-axenic cultures.</title>
        <authorList>
            <person name="Baurain D."/>
        </authorList>
    </citation>
    <scope>NUCLEOTIDE SEQUENCE [LARGE SCALE GENOMIC DNA]</scope>
    <source>
        <strain evidence="10">ULC027bin1</strain>
    </source>
</reference>
<name>A0A2W4XLG9_9CYAN</name>
<evidence type="ECO:0000256" key="2">
    <source>
        <dbReference type="ARBA" id="ARBA00007634"/>
    </source>
</evidence>
<keyword evidence="4 8" id="KW-0694">RNA-binding</keyword>
<evidence type="ECO:0000313" key="11">
    <source>
        <dbReference type="Proteomes" id="UP000249794"/>
    </source>
</evidence>
<feature type="compositionally biased region" description="Low complexity" evidence="9">
    <location>
        <begin position="100"/>
        <end position="114"/>
    </location>
</feature>
<evidence type="ECO:0000256" key="7">
    <source>
        <dbReference type="ARBA" id="ARBA00035136"/>
    </source>
</evidence>
<dbReference type="Proteomes" id="UP000249794">
    <property type="component" value="Unassembled WGS sequence"/>
</dbReference>
<protein>
    <recommendedName>
        <fullName evidence="7 8">Small ribosomal subunit protein bS20</fullName>
    </recommendedName>
</protein>
<dbReference type="PANTHER" id="PTHR33398:SF1">
    <property type="entry name" value="SMALL RIBOSOMAL SUBUNIT PROTEIN BS20C"/>
    <property type="match status" value="1"/>
</dbReference>
<comment type="similarity">
    <text evidence="2 8">Belongs to the bacterial ribosomal protein bS20 family.</text>
</comment>
<dbReference type="EMBL" id="QBMP01000046">
    <property type="protein sequence ID" value="PZO57784.1"/>
    <property type="molecule type" value="Genomic_DNA"/>
</dbReference>
<dbReference type="GO" id="GO:0006412">
    <property type="term" value="P:translation"/>
    <property type="evidence" value="ECO:0007669"/>
    <property type="project" value="UniProtKB-UniRule"/>
</dbReference>
<evidence type="ECO:0000256" key="6">
    <source>
        <dbReference type="ARBA" id="ARBA00023274"/>
    </source>
</evidence>
<dbReference type="Pfam" id="PF01649">
    <property type="entry name" value="Ribosomal_S20p"/>
    <property type="match status" value="1"/>
</dbReference>
<dbReference type="GO" id="GO:0015935">
    <property type="term" value="C:small ribosomal subunit"/>
    <property type="evidence" value="ECO:0007669"/>
    <property type="project" value="TreeGrafter"/>
</dbReference>
<comment type="caution">
    <text evidence="10">The sequence shown here is derived from an EMBL/GenBank/DDBJ whole genome shotgun (WGS) entry which is preliminary data.</text>
</comment>
<keyword evidence="3 8" id="KW-0699">rRNA-binding</keyword>
<sequence>MANTKSAIKRIQVAERNRLRNKAYKSAVKTLTKRYQEAITTHEAAPSAESSQLVQERLSAAVSKIDKAVKRGVLHRNAGARRKSRLSRLLKAAEQSDSNSTAAVTESASEAVSA</sequence>
<proteinExistence type="inferred from homology"/>
<evidence type="ECO:0000256" key="5">
    <source>
        <dbReference type="ARBA" id="ARBA00022980"/>
    </source>
</evidence>
<dbReference type="AlphaFoldDB" id="A0A2W4XLG9"/>
<gene>
    <name evidence="8" type="primary">rpsT</name>
    <name evidence="8" type="synonym">rps20</name>
    <name evidence="10" type="ORF">DCF15_06515</name>
</gene>